<comment type="caution">
    <text evidence="1">The sequence shown here is derived from an EMBL/GenBank/DDBJ whole genome shotgun (WGS) entry which is preliminary data.</text>
</comment>
<reference evidence="1 2" key="1">
    <citation type="submission" date="2021-05" db="EMBL/GenBank/DDBJ databases">
        <title>Petroleum and Energy Research Collection (APPE): ex situ preservation of microbial diversity associated with the oil industry and exploitation of its biotechnological potential.</title>
        <authorList>
            <person name="Paixao C.T.M."/>
            <person name="Gomes M.B."/>
            <person name="Oliveira V.M."/>
        </authorList>
    </citation>
    <scope>NUCLEOTIDE SEQUENCE [LARGE SCALE GENOMIC DNA]</scope>
    <source>
        <strain evidence="1 2">LIT2</strain>
    </source>
</reference>
<keyword evidence="2" id="KW-1185">Reference proteome</keyword>
<evidence type="ECO:0000313" key="1">
    <source>
        <dbReference type="EMBL" id="MBZ9567301.1"/>
    </source>
</evidence>
<dbReference type="EMBL" id="JAGXFD010000001">
    <property type="protein sequence ID" value="MBZ9567301.1"/>
    <property type="molecule type" value="Genomic_DNA"/>
</dbReference>
<dbReference type="RefSeq" id="WP_163648225.1">
    <property type="nucleotide sequence ID" value="NZ_JAGXFD010000001.1"/>
</dbReference>
<dbReference type="Proteomes" id="UP001319883">
    <property type="component" value="Unassembled WGS sequence"/>
</dbReference>
<evidence type="ECO:0000313" key="2">
    <source>
        <dbReference type="Proteomes" id="UP001319883"/>
    </source>
</evidence>
<sequence>MHNLIVPSLVLLLTAAVIFGGQAFNESRLDDHIAESIATALDTRDAVEVTAMHEVNKGYGICGTYRLAGGESAAFFYNKANEHLALGSDSRRYRNNCRTP</sequence>
<proteinExistence type="predicted"/>
<accession>A0ABS7WXE9</accession>
<organism evidence="1 2">
    <name type="scientific">Modicisalibacter tunisiensis</name>
    <dbReference type="NCBI Taxonomy" id="390637"/>
    <lineage>
        <taxon>Bacteria</taxon>
        <taxon>Pseudomonadati</taxon>
        <taxon>Pseudomonadota</taxon>
        <taxon>Gammaproteobacteria</taxon>
        <taxon>Oceanospirillales</taxon>
        <taxon>Halomonadaceae</taxon>
        <taxon>Modicisalibacter</taxon>
    </lineage>
</organism>
<protein>
    <submittedName>
        <fullName evidence="1">Uncharacterized protein</fullName>
    </submittedName>
</protein>
<name>A0ABS7WXE9_9GAMM</name>
<gene>
    <name evidence="1" type="ORF">KGQ91_06335</name>
</gene>